<feature type="compositionally biased region" description="Low complexity" evidence="1">
    <location>
        <begin position="51"/>
        <end position="68"/>
    </location>
</feature>
<sequence length="103" mass="10992">MLLPGATTVIGQPLAARCRTHAVVKSPPTQVPSGKQTTARVLLRSAWKPPTSTCSNRRATCSSSSSARGQMVGRPLEPEETAIMSSSSKVPPRHNSGSGYFRW</sequence>
<accession>A0ABR9HW76</accession>
<evidence type="ECO:0000313" key="3">
    <source>
        <dbReference type="Proteomes" id="UP000631670"/>
    </source>
</evidence>
<name>A0ABR9HW76_9PSEU</name>
<organism evidence="2 3">
    <name type="scientific">Amycolatopsis lexingtonensis</name>
    <dbReference type="NCBI Taxonomy" id="218822"/>
    <lineage>
        <taxon>Bacteria</taxon>
        <taxon>Bacillati</taxon>
        <taxon>Actinomycetota</taxon>
        <taxon>Actinomycetes</taxon>
        <taxon>Pseudonocardiales</taxon>
        <taxon>Pseudonocardiaceae</taxon>
        <taxon>Amycolatopsis</taxon>
    </lineage>
</organism>
<dbReference type="Proteomes" id="UP000631670">
    <property type="component" value="Unassembled WGS sequence"/>
</dbReference>
<proteinExistence type="predicted"/>
<protein>
    <submittedName>
        <fullName evidence="2">Uncharacterized protein</fullName>
    </submittedName>
</protein>
<evidence type="ECO:0000256" key="1">
    <source>
        <dbReference type="SAM" id="MobiDB-lite"/>
    </source>
</evidence>
<evidence type="ECO:0000313" key="2">
    <source>
        <dbReference type="EMBL" id="MBE1495190.1"/>
    </source>
</evidence>
<dbReference type="RefSeq" id="WP_225955649.1">
    <property type="nucleotide sequence ID" value="NZ_JADBEG010000001.1"/>
</dbReference>
<dbReference type="EMBL" id="JADBEG010000001">
    <property type="protein sequence ID" value="MBE1495190.1"/>
    <property type="molecule type" value="Genomic_DNA"/>
</dbReference>
<keyword evidence="3" id="KW-1185">Reference proteome</keyword>
<feature type="region of interest" description="Disordered" evidence="1">
    <location>
        <begin position="48"/>
        <end position="103"/>
    </location>
</feature>
<comment type="caution">
    <text evidence="2">The sequence shown here is derived from an EMBL/GenBank/DDBJ whole genome shotgun (WGS) entry which is preliminary data.</text>
</comment>
<gene>
    <name evidence="2" type="ORF">H4696_002290</name>
</gene>
<reference evidence="2 3" key="1">
    <citation type="submission" date="2020-10" db="EMBL/GenBank/DDBJ databases">
        <title>Sequencing the genomes of 1000 actinobacteria strains.</title>
        <authorList>
            <person name="Klenk H.-P."/>
        </authorList>
    </citation>
    <scope>NUCLEOTIDE SEQUENCE [LARGE SCALE GENOMIC DNA]</scope>
    <source>
        <strain evidence="2 3">DSM 44653</strain>
    </source>
</reference>